<sequence>MNTKSLYTLADLSRMVNATHRFGSIKTVAATSATALVQAASGTFETPNLPVINRPLGATIEEKCLLIAPQGKPEQGVLVCLGRDPKFRLVIEHLERRIDALKQA</sequence>
<protein>
    <submittedName>
        <fullName evidence="1">Uncharacterized protein</fullName>
    </submittedName>
</protein>
<dbReference type="Proteomes" id="UP000190460">
    <property type="component" value="Unassembled WGS sequence"/>
</dbReference>
<keyword evidence="2" id="KW-1185">Reference proteome</keyword>
<name>A0A1T4WVB6_9GAMM</name>
<dbReference type="InterPro" id="IPR037026">
    <property type="entry name" value="Vgr_OB-fold_dom_sf"/>
</dbReference>
<organism evidence="1 2">
    <name type="scientific">Thiothrix eikelboomii</name>
    <dbReference type="NCBI Taxonomy" id="92487"/>
    <lineage>
        <taxon>Bacteria</taxon>
        <taxon>Pseudomonadati</taxon>
        <taxon>Pseudomonadota</taxon>
        <taxon>Gammaproteobacteria</taxon>
        <taxon>Thiotrichales</taxon>
        <taxon>Thiotrichaceae</taxon>
        <taxon>Thiothrix</taxon>
    </lineage>
</organism>
<evidence type="ECO:0000313" key="2">
    <source>
        <dbReference type="Proteomes" id="UP000190460"/>
    </source>
</evidence>
<dbReference type="STRING" id="92487.SAMN02745130_02183"/>
<dbReference type="AlphaFoldDB" id="A0A1T4WVB6"/>
<dbReference type="Gene3D" id="2.40.50.230">
    <property type="entry name" value="Gp5 N-terminal domain"/>
    <property type="match status" value="1"/>
</dbReference>
<reference evidence="1 2" key="1">
    <citation type="submission" date="2017-02" db="EMBL/GenBank/DDBJ databases">
        <authorList>
            <person name="Peterson S.W."/>
        </authorList>
    </citation>
    <scope>NUCLEOTIDE SEQUENCE [LARGE SCALE GENOMIC DNA]</scope>
    <source>
        <strain evidence="1 2">ATCC 49788</strain>
    </source>
</reference>
<proteinExistence type="predicted"/>
<gene>
    <name evidence="1" type="ORF">SAMN02745130_02183</name>
</gene>
<dbReference type="EMBL" id="FUYB01000009">
    <property type="protein sequence ID" value="SKA81254.1"/>
    <property type="molecule type" value="Genomic_DNA"/>
</dbReference>
<dbReference type="RefSeq" id="WP_078922668.1">
    <property type="nucleotide sequence ID" value="NZ_FUYB01000009.1"/>
</dbReference>
<evidence type="ECO:0000313" key="1">
    <source>
        <dbReference type="EMBL" id="SKA81254.1"/>
    </source>
</evidence>
<accession>A0A1T4WVB6</accession>